<dbReference type="SUPFAM" id="SSF48371">
    <property type="entry name" value="ARM repeat"/>
    <property type="match status" value="1"/>
</dbReference>
<dbReference type="SMART" id="SM00185">
    <property type="entry name" value="ARM"/>
    <property type="match status" value="3"/>
</dbReference>
<name>A0A0M0LQ83_9EUKA</name>
<dbReference type="InterPro" id="IPR016024">
    <property type="entry name" value="ARM-type_fold"/>
</dbReference>
<feature type="compositionally biased region" description="Basic and acidic residues" evidence="2">
    <location>
        <begin position="307"/>
        <end position="325"/>
    </location>
</feature>
<protein>
    <submittedName>
        <fullName evidence="3">Uncharacterized protein</fullName>
    </submittedName>
</protein>
<feature type="coiled-coil region" evidence="1">
    <location>
        <begin position="255"/>
        <end position="282"/>
    </location>
</feature>
<sequence>MSRPTTAEAPDDVDDSPLTILELFGLIKSKDENDRLDGLAELSDLVDSAYGDDGAALGEAVRAVGGLPLLGWLIVDPSPLVQQEALLILGNLCSDACDPNSALTKKMLLDTGAHRAIIMSIGSPDPTVLLYACGALQNLCHDDEWARLLISHKVQQRLESLVTHEDARVGHYAAGALKNMLTRVGQDASALSSTALEAVNQRDHEAKVEAFRYKRALRIIRLAARNMPPEVRLRRCLARTNPELQKRLSPAELKANNEVRAAARAEEKARKAEEKARKAMLEQISPEDRALYDAMSAEEQAALVRGNPEEREASFAQKREELEKMARRKKTQAAMSSITRALRMNTALKSNLQAAIE</sequence>
<evidence type="ECO:0000313" key="3">
    <source>
        <dbReference type="EMBL" id="KOO53156.1"/>
    </source>
</evidence>
<dbReference type="InterPro" id="IPR000225">
    <property type="entry name" value="Armadillo"/>
</dbReference>
<keyword evidence="4" id="KW-1185">Reference proteome</keyword>
<dbReference type="InterPro" id="IPR011989">
    <property type="entry name" value="ARM-like"/>
</dbReference>
<dbReference type="AlphaFoldDB" id="A0A0M0LQ83"/>
<dbReference type="EMBL" id="JWZX01000356">
    <property type="protein sequence ID" value="KOO53156.1"/>
    <property type="molecule type" value="Genomic_DNA"/>
</dbReference>
<keyword evidence="1" id="KW-0175">Coiled coil</keyword>
<comment type="caution">
    <text evidence="3">The sequence shown here is derived from an EMBL/GenBank/DDBJ whole genome shotgun (WGS) entry which is preliminary data.</text>
</comment>
<dbReference type="Gene3D" id="1.25.10.10">
    <property type="entry name" value="Leucine-rich Repeat Variant"/>
    <property type="match status" value="1"/>
</dbReference>
<gene>
    <name evidence="3" type="ORF">Ctob_011552</name>
</gene>
<evidence type="ECO:0000256" key="1">
    <source>
        <dbReference type="SAM" id="Coils"/>
    </source>
</evidence>
<dbReference type="Pfam" id="PF00514">
    <property type="entry name" value="Arm"/>
    <property type="match status" value="1"/>
</dbReference>
<feature type="region of interest" description="Disordered" evidence="2">
    <location>
        <begin position="304"/>
        <end position="330"/>
    </location>
</feature>
<dbReference type="Proteomes" id="UP000037460">
    <property type="component" value="Unassembled WGS sequence"/>
</dbReference>
<dbReference type="OrthoDB" id="10667409at2759"/>
<proteinExistence type="predicted"/>
<reference evidence="4" key="1">
    <citation type="journal article" date="2015" name="PLoS Genet.">
        <title>Genome Sequence and Transcriptome Analyses of Chrysochromulina tobin: Metabolic Tools for Enhanced Algal Fitness in the Prominent Order Prymnesiales (Haptophyceae).</title>
        <authorList>
            <person name="Hovde B.T."/>
            <person name="Deodato C.R."/>
            <person name="Hunsperger H.M."/>
            <person name="Ryken S.A."/>
            <person name="Yost W."/>
            <person name="Jha R.K."/>
            <person name="Patterson J."/>
            <person name="Monnat R.J. Jr."/>
            <person name="Barlow S.B."/>
            <person name="Starkenburg S.R."/>
            <person name="Cattolico R.A."/>
        </authorList>
    </citation>
    <scope>NUCLEOTIDE SEQUENCE</scope>
    <source>
        <strain evidence="4">CCMP291</strain>
    </source>
</reference>
<organism evidence="3 4">
    <name type="scientific">Chrysochromulina tobinii</name>
    <dbReference type="NCBI Taxonomy" id="1460289"/>
    <lineage>
        <taxon>Eukaryota</taxon>
        <taxon>Haptista</taxon>
        <taxon>Haptophyta</taxon>
        <taxon>Prymnesiophyceae</taxon>
        <taxon>Prymnesiales</taxon>
        <taxon>Chrysochromulinaceae</taxon>
        <taxon>Chrysochromulina</taxon>
    </lineage>
</organism>
<evidence type="ECO:0000256" key="2">
    <source>
        <dbReference type="SAM" id="MobiDB-lite"/>
    </source>
</evidence>
<evidence type="ECO:0000313" key="4">
    <source>
        <dbReference type="Proteomes" id="UP000037460"/>
    </source>
</evidence>
<accession>A0A0M0LQ83</accession>
<feature type="non-terminal residue" evidence="3">
    <location>
        <position position="357"/>
    </location>
</feature>